<protein>
    <submittedName>
        <fullName evidence="2">Uncharacterized protein</fullName>
    </submittedName>
</protein>
<keyword evidence="1" id="KW-1133">Transmembrane helix</keyword>
<keyword evidence="3" id="KW-1185">Reference proteome</keyword>
<name>A0ABR0M3I5_9PEZI</name>
<feature type="transmembrane region" description="Helical" evidence="1">
    <location>
        <begin position="66"/>
        <end position="86"/>
    </location>
</feature>
<evidence type="ECO:0000313" key="2">
    <source>
        <dbReference type="EMBL" id="KAK5276893.1"/>
    </source>
</evidence>
<organism evidence="2 3">
    <name type="scientific">Cryomyces antarcticus</name>
    <dbReference type="NCBI Taxonomy" id="329879"/>
    <lineage>
        <taxon>Eukaryota</taxon>
        <taxon>Fungi</taxon>
        <taxon>Dikarya</taxon>
        <taxon>Ascomycota</taxon>
        <taxon>Pezizomycotina</taxon>
        <taxon>Dothideomycetes</taxon>
        <taxon>Dothideomycetes incertae sedis</taxon>
        <taxon>Cryomyces</taxon>
    </lineage>
</organism>
<accession>A0ABR0M3I5</accession>
<comment type="caution">
    <text evidence="2">The sequence shown here is derived from an EMBL/GenBank/DDBJ whole genome shotgun (WGS) entry which is preliminary data.</text>
</comment>
<dbReference type="EMBL" id="JAVRRA010003025">
    <property type="protein sequence ID" value="KAK5276893.1"/>
    <property type="molecule type" value="Genomic_DNA"/>
</dbReference>
<keyword evidence="1" id="KW-0812">Transmembrane</keyword>
<feature type="non-terminal residue" evidence="2">
    <location>
        <position position="92"/>
    </location>
</feature>
<proteinExistence type="predicted"/>
<evidence type="ECO:0000256" key="1">
    <source>
        <dbReference type="SAM" id="Phobius"/>
    </source>
</evidence>
<dbReference type="Proteomes" id="UP001357485">
    <property type="component" value="Unassembled WGS sequence"/>
</dbReference>
<reference evidence="2 3" key="1">
    <citation type="submission" date="2023-08" db="EMBL/GenBank/DDBJ databases">
        <title>Black Yeasts Isolated from many extreme environments.</title>
        <authorList>
            <person name="Coleine C."/>
            <person name="Stajich J.E."/>
            <person name="Selbmann L."/>
        </authorList>
    </citation>
    <scope>NUCLEOTIDE SEQUENCE [LARGE SCALE GENOMIC DNA]</scope>
    <source>
        <strain evidence="2 3">CCFEE 536</strain>
    </source>
</reference>
<evidence type="ECO:0000313" key="3">
    <source>
        <dbReference type="Proteomes" id="UP001357485"/>
    </source>
</evidence>
<sequence length="92" mass="10308">MASPKTYHREPKGRPDPARYPEYLSAFPDFLDPCITYVVQHRHIIVEHADIAASNLISILYSGADAPSTVVCLMIVFIFTPMLLAGRRLAYS</sequence>
<gene>
    <name evidence="2" type="ORF">LTR16_010542</name>
</gene>
<keyword evidence="1" id="KW-0472">Membrane</keyword>